<sequence length="188" mass="20779">MFAIPLGDDGVELRPLEPWNAEEFLAHMDRGREHIGRFVELPDHVTDLASATAFLQRYADKAAADAGRLYGIWADGTLVGGVMFRLFDTAAGNCEVGCWLEATMVGRGIVTGAIRVLLDWAFDVRGMHRVDWVAGAGNAASLNVARRLGMTRDAVLRESYLYRGVRHDEEVWSVLAPDWHQLRGAAAR</sequence>
<feature type="domain" description="N-acetyltransferase" evidence="1">
    <location>
        <begin position="11"/>
        <end position="177"/>
    </location>
</feature>
<proteinExistence type="predicted"/>
<reference evidence="2" key="1">
    <citation type="submission" date="2022-10" db="EMBL/GenBank/DDBJ databases">
        <title>The complete genomes of actinobacterial strains from the NBC collection.</title>
        <authorList>
            <person name="Joergensen T.S."/>
            <person name="Alvarez Arevalo M."/>
            <person name="Sterndorff E.B."/>
            <person name="Faurdal D."/>
            <person name="Vuksanovic O."/>
            <person name="Mourched A.-S."/>
            <person name="Charusanti P."/>
            <person name="Shaw S."/>
            <person name="Blin K."/>
            <person name="Weber T."/>
        </authorList>
    </citation>
    <scope>NUCLEOTIDE SEQUENCE</scope>
    <source>
        <strain evidence="2">NBC_00119</strain>
    </source>
</reference>
<dbReference type="GO" id="GO:0008999">
    <property type="term" value="F:protein-N-terminal-alanine acetyltransferase activity"/>
    <property type="evidence" value="ECO:0007669"/>
    <property type="project" value="TreeGrafter"/>
</dbReference>
<dbReference type="Gene3D" id="3.40.630.30">
    <property type="match status" value="1"/>
</dbReference>
<dbReference type="InterPro" id="IPR000182">
    <property type="entry name" value="GNAT_dom"/>
</dbReference>
<gene>
    <name evidence="2" type="ORF">OHU69_43370</name>
</gene>
<evidence type="ECO:0000259" key="1">
    <source>
        <dbReference type="PROSITE" id="PS51186"/>
    </source>
</evidence>
<dbReference type="GO" id="GO:1990189">
    <property type="term" value="F:protein N-terminal-serine acetyltransferase activity"/>
    <property type="evidence" value="ECO:0007669"/>
    <property type="project" value="TreeGrafter"/>
</dbReference>
<organism evidence="2">
    <name type="scientific">Streptomyces sp. NBC_00119</name>
    <dbReference type="NCBI Taxonomy" id="2975659"/>
    <lineage>
        <taxon>Bacteria</taxon>
        <taxon>Bacillati</taxon>
        <taxon>Actinomycetota</taxon>
        <taxon>Actinomycetes</taxon>
        <taxon>Kitasatosporales</taxon>
        <taxon>Streptomycetaceae</taxon>
        <taxon>Streptomyces</taxon>
    </lineage>
</organism>
<dbReference type="AlphaFoldDB" id="A0AAU1UJ00"/>
<dbReference type="PROSITE" id="PS51186">
    <property type="entry name" value="GNAT"/>
    <property type="match status" value="1"/>
</dbReference>
<name>A0AAU1UJ00_9ACTN</name>
<evidence type="ECO:0000313" key="2">
    <source>
        <dbReference type="EMBL" id="WTS17290.1"/>
    </source>
</evidence>
<dbReference type="SUPFAM" id="SSF55729">
    <property type="entry name" value="Acyl-CoA N-acyltransferases (Nat)"/>
    <property type="match status" value="1"/>
</dbReference>
<dbReference type="Pfam" id="PF13302">
    <property type="entry name" value="Acetyltransf_3"/>
    <property type="match status" value="1"/>
</dbReference>
<dbReference type="GO" id="GO:0005737">
    <property type="term" value="C:cytoplasm"/>
    <property type="evidence" value="ECO:0007669"/>
    <property type="project" value="TreeGrafter"/>
</dbReference>
<dbReference type="EMBL" id="CP108195">
    <property type="protein sequence ID" value="WTS17290.1"/>
    <property type="molecule type" value="Genomic_DNA"/>
</dbReference>
<dbReference type="InterPro" id="IPR016181">
    <property type="entry name" value="Acyl_CoA_acyltransferase"/>
</dbReference>
<dbReference type="InterPro" id="IPR051908">
    <property type="entry name" value="Ribosomal_N-acetyltransferase"/>
</dbReference>
<protein>
    <submittedName>
        <fullName evidence="2">GNAT family N-acetyltransferase</fullName>
    </submittedName>
</protein>
<dbReference type="PANTHER" id="PTHR43441">
    <property type="entry name" value="RIBOSOMAL-PROTEIN-SERINE ACETYLTRANSFERASE"/>
    <property type="match status" value="1"/>
</dbReference>
<dbReference type="FunFam" id="3.40.630.30:FF:000182">
    <property type="entry name" value="Putative acetyltransferase"/>
    <property type="match status" value="1"/>
</dbReference>
<dbReference type="PANTHER" id="PTHR43441:SF10">
    <property type="entry name" value="ACETYLTRANSFERASE"/>
    <property type="match status" value="1"/>
</dbReference>
<accession>A0AAU1UJ00</accession>